<evidence type="ECO:0000256" key="2">
    <source>
        <dbReference type="SAM" id="MobiDB-lite"/>
    </source>
</evidence>
<sequence>MPLTPRYNLTQTPTHVHIEVSIPHVRVSPSTLELVVDNNELHLYAPPTYLLKLVLPERVVEESLVDAQSSGLESTDDARKTLVQVIDDSEEGNAIEKSMSPTANWTEEDLPKMQYDPCKNHGTIIIILRKEVDGIWDDLDLLGRLQRPVQNDVGPRSKEPLISVCGEDGENVGDQVSEHDATPSTIGIMNDLTTVNHESLRYGLFQNFSNVFRDYAREGLAHDMLECPNPDEPFSFTGQDTAASVEGLRREMRLDTENDKFDNDRYLADVDIALEGDMIYDMAMGIIPHWMDVTIQRSSQNGDCEGDVDFSSKPFFTAEESHLLATLPQKSNLLPNLTTEQKRSNFLCLSDILFAYSYDHRTTDGDPTVESSWTVMILSPTLSWLEHYNPPYDDIVDVMRWCIRRALIYPYLRSYSLALQLAHDVGQIFIRGRRTVIRCLLQVHQIMEKSESHYLFNKLYIDPLIWLVQNCDEDDFAMFGEEILCLLRSESDEINNGDDHTADHSGLLGKVFLGLGLVELEQSLYNDQNSSTSDEDDEASSDSSLSAEDTNGLSNKNNKGEGKLVELMQSLDVESGTSV</sequence>
<evidence type="ECO:0000313" key="4">
    <source>
        <dbReference type="EMBL" id="KAL3801411.1"/>
    </source>
</evidence>
<name>A0ABD3QPA0_9STRA</name>
<protein>
    <recommendedName>
        <fullName evidence="3">CS domain-containing protein</fullName>
    </recommendedName>
</protein>
<keyword evidence="5" id="KW-1185">Reference proteome</keyword>
<dbReference type="Proteomes" id="UP001516023">
    <property type="component" value="Unassembled WGS sequence"/>
</dbReference>
<feature type="compositionally biased region" description="Low complexity" evidence="2">
    <location>
        <begin position="541"/>
        <end position="550"/>
    </location>
</feature>
<dbReference type="PANTHER" id="PTHR12967:SF0">
    <property type="entry name" value="PROTEIN SHQ1 HOMOLOG"/>
    <property type="match status" value="1"/>
</dbReference>
<feature type="domain" description="CS" evidence="3">
    <location>
        <begin position="2"/>
        <end position="140"/>
    </location>
</feature>
<dbReference type="InterPro" id="IPR008978">
    <property type="entry name" value="HSP20-like_chaperone"/>
</dbReference>
<dbReference type="Pfam" id="PF04925">
    <property type="entry name" value="SHQ1"/>
    <property type="match status" value="1"/>
</dbReference>
<accession>A0ABD3QPA0</accession>
<comment type="caution">
    <text evidence="4">The sequence shown here is derived from an EMBL/GenBank/DDBJ whole genome shotgun (WGS) entry which is preliminary data.</text>
</comment>
<dbReference type="Pfam" id="PF21413">
    <property type="entry name" value="SHQ1-like_CS"/>
    <property type="match status" value="1"/>
</dbReference>
<gene>
    <name evidence="4" type="ORF">HJC23_007021</name>
</gene>
<organism evidence="4 5">
    <name type="scientific">Cyclotella cryptica</name>
    <dbReference type="NCBI Taxonomy" id="29204"/>
    <lineage>
        <taxon>Eukaryota</taxon>
        <taxon>Sar</taxon>
        <taxon>Stramenopiles</taxon>
        <taxon>Ochrophyta</taxon>
        <taxon>Bacillariophyta</taxon>
        <taxon>Coscinodiscophyceae</taxon>
        <taxon>Thalassiosirophycidae</taxon>
        <taxon>Stephanodiscales</taxon>
        <taxon>Stephanodiscaceae</taxon>
        <taxon>Cyclotella</taxon>
    </lineage>
</organism>
<feature type="region of interest" description="Disordered" evidence="2">
    <location>
        <begin position="527"/>
        <end position="579"/>
    </location>
</feature>
<evidence type="ECO:0000259" key="3">
    <source>
        <dbReference type="PROSITE" id="PS51203"/>
    </source>
</evidence>
<dbReference type="AlphaFoldDB" id="A0ABD3QPA0"/>
<dbReference type="PANTHER" id="PTHR12967">
    <property type="entry name" value="PROTEIN SHQ1 HOMOLOG"/>
    <property type="match status" value="1"/>
</dbReference>
<dbReference type="InterPro" id="IPR007052">
    <property type="entry name" value="CS_dom"/>
</dbReference>
<reference evidence="4 5" key="1">
    <citation type="journal article" date="2020" name="G3 (Bethesda)">
        <title>Improved Reference Genome for Cyclotella cryptica CCMP332, a Model for Cell Wall Morphogenesis, Salinity Adaptation, and Lipid Production in Diatoms (Bacillariophyta).</title>
        <authorList>
            <person name="Roberts W.R."/>
            <person name="Downey K.M."/>
            <person name="Ruck E.C."/>
            <person name="Traller J.C."/>
            <person name="Alverson A.J."/>
        </authorList>
    </citation>
    <scope>NUCLEOTIDE SEQUENCE [LARGE SCALE GENOMIC DNA]</scope>
    <source>
        <strain evidence="4 5">CCMP332</strain>
    </source>
</reference>
<dbReference type="Gene3D" id="2.60.40.790">
    <property type="match status" value="1"/>
</dbReference>
<evidence type="ECO:0000313" key="5">
    <source>
        <dbReference type="Proteomes" id="UP001516023"/>
    </source>
</evidence>
<dbReference type="InterPro" id="IPR007009">
    <property type="entry name" value="Shq1_C"/>
</dbReference>
<evidence type="ECO:0000256" key="1">
    <source>
        <dbReference type="ARBA" id="ARBA00005607"/>
    </source>
</evidence>
<comment type="similarity">
    <text evidence="1">Belongs to the SHQ1 family.</text>
</comment>
<dbReference type="InterPro" id="IPR048696">
    <property type="entry name" value="SHQ1-like_CS"/>
</dbReference>
<dbReference type="EMBL" id="JABMIG020000027">
    <property type="protein sequence ID" value="KAL3801411.1"/>
    <property type="molecule type" value="Genomic_DNA"/>
</dbReference>
<proteinExistence type="inferred from homology"/>
<dbReference type="InterPro" id="IPR039742">
    <property type="entry name" value="Shq1"/>
</dbReference>
<dbReference type="PROSITE" id="PS51203">
    <property type="entry name" value="CS"/>
    <property type="match status" value="1"/>
</dbReference>